<protein>
    <submittedName>
        <fullName evidence="2">Uncharacterized protein</fullName>
    </submittedName>
</protein>
<name>H5X6H6_9PSEU</name>
<sequence length="180" mass="20184">MRTEEARPGGRTEAGDKQTDEQRSEARVADASDKRRVHWVGKPGKTTLWGQVYGELLAAEKNHRGYTPEQHRANVERRARHAVELLDAAHDANQARRARVLRHPDLADQLRAALRLTDAAHWNGYVPPKQLGESACRACATDRRTSCPREHVAALNTSQTRAELVAMAAEAKRREDNEGR</sequence>
<organism evidence="2 3">
    <name type="scientific">Saccharomonospora marina XMU15</name>
    <dbReference type="NCBI Taxonomy" id="882083"/>
    <lineage>
        <taxon>Bacteria</taxon>
        <taxon>Bacillati</taxon>
        <taxon>Actinomycetota</taxon>
        <taxon>Actinomycetes</taxon>
        <taxon>Pseudonocardiales</taxon>
        <taxon>Pseudonocardiaceae</taxon>
        <taxon>Saccharomonospora</taxon>
    </lineage>
</organism>
<reference evidence="2 3" key="1">
    <citation type="journal article" date="2012" name="Stand. Genomic Sci.">
        <title>Genome sequence of the ocean sediment bacterium Saccharomonospora marina type strain (XMU15(T)).</title>
        <authorList>
            <person name="Klenk H.P."/>
            <person name="Lu M."/>
            <person name="Lucas S."/>
            <person name="Lapidus A."/>
            <person name="Copeland A."/>
            <person name="Pitluck S."/>
            <person name="Goodwin L.A."/>
            <person name="Han C."/>
            <person name="Tapia R."/>
            <person name="Brambilla E.M."/>
            <person name="Potter G."/>
            <person name="Land M."/>
            <person name="Ivanova N."/>
            <person name="Rohde M."/>
            <person name="Goker M."/>
            <person name="Detter J.C."/>
            <person name="Li W.J."/>
            <person name="Kyrpides N.C."/>
            <person name="Woyke T."/>
        </authorList>
    </citation>
    <scope>NUCLEOTIDE SEQUENCE [LARGE SCALE GENOMIC DNA]</scope>
    <source>
        <strain evidence="2 3">XMU15</strain>
    </source>
</reference>
<gene>
    <name evidence="2" type="ORF">SacmaDRAFT_1856</name>
</gene>
<evidence type="ECO:0000313" key="3">
    <source>
        <dbReference type="Proteomes" id="UP000004926"/>
    </source>
</evidence>
<dbReference type="STRING" id="882083.SacmaDRAFT_1856"/>
<dbReference type="AlphaFoldDB" id="H5X6H6"/>
<feature type="region of interest" description="Disordered" evidence="1">
    <location>
        <begin position="1"/>
        <end position="34"/>
    </location>
</feature>
<dbReference type="RefSeq" id="WP_009153509.1">
    <property type="nucleotide sequence ID" value="NZ_CM001439.1"/>
</dbReference>
<dbReference type="HOGENOM" id="CLU_1495180_0_0_11"/>
<dbReference type="EMBL" id="CM001439">
    <property type="protein sequence ID" value="EHR50124.1"/>
    <property type="molecule type" value="Genomic_DNA"/>
</dbReference>
<evidence type="ECO:0000256" key="1">
    <source>
        <dbReference type="SAM" id="MobiDB-lite"/>
    </source>
</evidence>
<accession>H5X6H6</accession>
<evidence type="ECO:0000313" key="2">
    <source>
        <dbReference type="EMBL" id="EHR50124.1"/>
    </source>
</evidence>
<proteinExistence type="predicted"/>
<dbReference type="Proteomes" id="UP000004926">
    <property type="component" value="Chromosome"/>
</dbReference>
<keyword evidence="3" id="KW-1185">Reference proteome</keyword>